<feature type="compositionally biased region" description="Acidic residues" evidence="1">
    <location>
        <begin position="140"/>
        <end position="154"/>
    </location>
</feature>
<dbReference type="AlphaFoldDB" id="A0AAD3D4J2"/>
<name>A0AAD3D4J2_9STRA</name>
<evidence type="ECO:0000256" key="1">
    <source>
        <dbReference type="SAM" id="MobiDB-lite"/>
    </source>
</evidence>
<dbReference type="Pfam" id="PF03385">
    <property type="entry name" value="STELLO"/>
    <property type="match status" value="1"/>
</dbReference>
<dbReference type="Proteomes" id="UP001054902">
    <property type="component" value="Unassembled WGS sequence"/>
</dbReference>
<dbReference type="PANTHER" id="PTHR31362:SF0">
    <property type="entry name" value="EXOSTOSIN DOMAIN-CONTAINING PROTEIN-RELATED"/>
    <property type="match status" value="1"/>
</dbReference>
<dbReference type="InterPro" id="IPR005049">
    <property type="entry name" value="STL-like"/>
</dbReference>
<feature type="region of interest" description="Disordered" evidence="1">
    <location>
        <begin position="133"/>
        <end position="158"/>
    </location>
</feature>
<proteinExistence type="predicted"/>
<sequence>MGKVRVALKNSVNSATGKVFQGEQIRSFTGPRLYLAKNGHDKKESKQKNTFIKKNNKTTFEKKLLSTDPNGASCTKWGVVTTIFEPSFAIKRAADLPSWCLVVVADTKTPKNYMHLLKELYEKQDLDDEFMMSGRNANDVDSEDEQNIDDDDVNNNDTSTSPIELNNVFFFSVEKQKEWEKSNGKVGQFNIDASTGETVLPNVSIVSQGPHVFNHHPVMKPSFDGTSWARGFPLDLLQKEESTHGEVVFTKDIPYQGAKEEIGVIQYLADGNPDIDAIHRLEKPLPMTFDNSDSATPVLVPKHSYAPYNAQATIHTYNAFWATILPSTVPGRVSDIWRSYFAQCIFADAGLRLVFAPPKIIQFRSDHNYLGDFEAEHDLYSKSGKLLEYLQQWDHPDADDIPKRMEALWIDLYERGYIEKEDVIAVQKWLQALDEIGYEFPPLKRRFRNVAMMGQFNYPTPARDVIFWAQKQKETFDTVTAAGPFSDDVAKVLKESDLDFIQYEQEEHPGFIKPYENLASMLMRYKDSSRIEGVLYAHDDALLNFSSLSQGMYPFPSEQMLGTFEYKSYRDYGSFEMWSEERRMYRKQTYRIYQNGTFGNLDLNDKTHNDLDSLLTVHKKWYNEKYNECTKGQISLTKDPAFARFLEKDGSFLVPRFVQSDMLFMPTAFAEYFIEGAELHKRHNIWLECAVPNIVDMIHQQNQESFSLREIDLCTEFKNNNIRKDGKNLIDFCMSKDDAKGKEYGVFHPVKMMREGLKEYDRLLDWINLDQWEGF</sequence>
<organism evidence="2 3">
    <name type="scientific">Chaetoceros tenuissimus</name>
    <dbReference type="NCBI Taxonomy" id="426638"/>
    <lineage>
        <taxon>Eukaryota</taxon>
        <taxon>Sar</taxon>
        <taxon>Stramenopiles</taxon>
        <taxon>Ochrophyta</taxon>
        <taxon>Bacillariophyta</taxon>
        <taxon>Coscinodiscophyceae</taxon>
        <taxon>Chaetocerotophycidae</taxon>
        <taxon>Chaetocerotales</taxon>
        <taxon>Chaetocerotaceae</taxon>
        <taxon>Chaetoceros</taxon>
    </lineage>
</organism>
<dbReference type="PANTHER" id="PTHR31362">
    <property type="entry name" value="GLYCOSYLTRANSFERASE STELLO1-RELATED"/>
    <property type="match status" value="1"/>
</dbReference>
<keyword evidence="3" id="KW-1185">Reference proteome</keyword>
<evidence type="ECO:0000313" key="2">
    <source>
        <dbReference type="EMBL" id="GFH56580.1"/>
    </source>
</evidence>
<comment type="caution">
    <text evidence="2">The sequence shown here is derived from an EMBL/GenBank/DDBJ whole genome shotgun (WGS) entry which is preliminary data.</text>
</comment>
<accession>A0AAD3D4J2</accession>
<reference evidence="2 3" key="1">
    <citation type="journal article" date="2021" name="Sci. Rep.">
        <title>The genome of the diatom Chaetoceros tenuissimus carries an ancient integrated fragment of an extant virus.</title>
        <authorList>
            <person name="Hongo Y."/>
            <person name="Kimura K."/>
            <person name="Takaki Y."/>
            <person name="Yoshida Y."/>
            <person name="Baba S."/>
            <person name="Kobayashi G."/>
            <person name="Nagasaki K."/>
            <person name="Hano T."/>
            <person name="Tomaru Y."/>
        </authorList>
    </citation>
    <scope>NUCLEOTIDE SEQUENCE [LARGE SCALE GENOMIC DNA]</scope>
    <source>
        <strain evidence="2 3">NIES-3715</strain>
    </source>
</reference>
<dbReference type="EMBL" id="BLLK01000052">
    <property type="protein sequence ID" value="GFH56580.1"/>
    <property type="molecule type" value="Genomic_DNA"/>
</dbReference>
<evidence type="ECO:0000313" key="3">
    <source>
        <dbReference type="Proteomes" id="UP001054902"/>
    </source>
</evidence>
<protein>
    <submittedName>
        <fullName evidence="2">Uncharacterized protein</fullName>
    </submittedName>
</protein>
<gene>
    <name evidence="2" type="ORF">CTEN210_13056</name>
</gene>